<sequence length="224" mass="25237">MSDQEKKGVSSAIGSSVVMVEQTTDGRHKQPYRPTELQDDNEMYQKRSKAPVVPSVAEELKHINEESANAIAEKRERKECEAMSSEKHKHAKKLSSNTKRRESSPESIAMSAIDVDKKRMLPPSQPIPLDVDTALSGAHDLTVEKNAPRKPDEDSITEEIAELRTPELEKKHSNWSDDERRPPDARSDSRSSRVSRMVRQFFCCGVAYEAPSEDNISDHRKVAI</sequence>
<dbReference type="EMBL" id="AGBW02014758">
    <property type="protein sequence ID" value="OWR41101.1"/>
    <property type="molecule type" value="Genomic_DNA"/>
</dbReference>
<feature type="compositionally biased region" description="Basic and acidic residues" evidence="1">
    <location>
        <begin position="161"/>
        <end position="191"/>
    </location>
</feature>
<evidence type="ECO:0000313" key="2">
    <source>
        <dbReference type="EMBL" id="OWR41101.1"/>
    </source>
</evidence>
<feature type="compositionally biased region" description="Basic and acidic residues" evidence="1">
    <location>
        <begin position="72"/>
        <end position="86"/>
    </location>
</feature>
<feature type="compositionally biased region" description="Basic and acidic residues" evidence="1">
    <location>
        <begin position="141"/>
        <end position="153"/>
    </location>
</feature>
<feature type="region of interest" description="Disordered" evidence="1">
    <location>
        <begin position="1"/>
        <end position="55"/>
    </location>
</feature>
<name>A0A212EI06_DANPL</name>
<gene>
    <name evidence="2" type="ORF">KGM_209754</name>
</gene>
<dbReference type="Proteomes" id="UP000007151">
    <property type="component" value="Unassembled WGS sequence"/>
</dbReference>
<dbReference type="eggNOG" id="ENOG502TBZ9">
    <property type="taxonomic scope" value="Eukaryota"/>
</dbReference>
<protein>
    <submittedName>
        <fullName evidence="2">Uncharacterized protein</fullName>
    </submittedName>
</protein>
<comment type="caution">
    <text evidence="2">The sequence shown here is derived from an EMBL/GenBank/DDBJ whole genome shotgun (WGS) entry which is preliminary data.</text>
</comment>
<organism evidence="2 3">
    <name type="scientific">Danaus plexippus plexippus</name>
    <dbReference type="NCBI Taxonomy" id="278856"/>
    <lineage>
        <taxon>Eukaryota</taxon>
        <taxon>Metazoa</taxon>
        <taxon>Ecdysozoa</taxon>
        <taxon>Arthropoda</taxon>
        <taxon>Hexapoda</taxon>
        <taxon>Insecta</taxon>
        <taxon>Pterygota</taxon>
        <taxon>Neoptera</taxon>
        <taxon>Endopterygota</taxon>
        <taxon>Lepidoptera</taxon>
        <taxon>Glossata</taxon>
        <taxon>Ditrysia</taxon>
        <taxon>Papilionoidea</taxon>
        <taxon>Nymphalidae</taxon>
        <taxon>Danainae</taxon>
        <taxon>Danaini</taxon>
        <taxon>Danaina</taxon>
        <taxon>Danaus</taxon>
        <taxon>Danaus</taxon>
    </lineage>
</organism>
<evidence type="ECO:0000256" key="1">
    <source>
        <dbReference type="SAM" id="MobiDB-lite"/>
    </source>
</evidence>
<keyword evidence="3" id="KW-1185">Reference proteome</keyword>
<feature type="region of interest" description="Disordered" evidence="1">
    <location>
        <begin position="67"/>
        <end position="194"/>
    </location>
</feature>
<evidence type="ECO:0000313" key="3">
    <source>
        <dbReference type="Proteomes" id="UP000007151"/>
    </source>
</evidence>
<dbReference type="InParanoid" id="A0A212EI06"/>
<proteinExistence type="predicted"/>
<accession>A0A212EI06</accession>
<dbReference type="KEGG" id="dpl:KGM_209754"/>
<dbReference type="AlphaFoldDB" id="A0A212EI06"/>
<reference evidence="2 3" key="1">
    <citation type="journal article" date="2011" name="Cell">
        <title>The monarch butterfly genome yields insights into long-distance migration.</title>
        <authorList>
            <person name="Zhan S."/>
            <person name="Merlin C."/>
            <person name="Boore J.L."/>
            <person name="Reppert S.M."/>
        </authorList>
    </citation>
    <scope>NUCLEOTIDE SEQUENCE [LARGE SCALE GENOMIC DNA]</scope>
    <source>
        <strain evidence="2">F-2</strain>
    </source>
</reference>